<dbReference type="Gene3D" id="3.90.1200.10">
    <property type="match status" value="1"/>
</dbReference>
<dbReference type="Gene3D" id="3.30.200.20">
    <property type="entry name" value="Phosphorylase Kinase, domain 1"/>
    <property type="match status" value="1"/>
</dbReference>
<protein>
    <recommendedName>
        <fullName evidence="1">Aminoglycoside phosphotransferase domain-containing protein</fullName>
    </recommendedName>
</protein>
<dbReference type="AlphaFoldDB" id="A0A1L5FA74"/>
<dbReference type="InterPro" id="IPR002575">
    <property type="entry name" value="Aminoglycoside_PTrfase"/>
</dbReference>
<dbReference type="InterPro" id="IPR011009">
    <property type="entry name" value="Kinase-like_dom_sf"/>
</dbReference>
<reference evidence="2 3" key="1">
    <citation type="submission" date="2016-12" db="EMBL/GenBank/DDBJ databases">
        <title>Complete genome sequence of Clostridium kluyveri JZZ isolated from the pit mud of a Chinese flavor liquor-making factory.</title>
        <authorList>
            <person name="Wang Y."/>
        </authorList>
    </citation>
    <scope>NUCLEOTIDE SEQUENCE [LARGE SCALE GENOMIC DNA]</scope>
    <source>
        <strain evidence="2 3">JZZ</strain>
    </source>
</reference>
<organism evidence="2 3">
    <name type="scientific">Clostridium kluyveri</name>
    <dbReference type="NCBI Taxonomy" id="1534"/>
    <lineage>
        <taxon>Bacteria</taxon>
        <taxon>Bacillati</taxon>
        <taxon>Bacillota</taxon>
        <taxon>Clostridia</taxon>
        <taxon>Eubacteriales</taxon>
        <taxon>Clostridiaceae</taxon>
        <taxon>Clostridium</taxon>
    </lineage>
</organism>
<evidence type="ECO:0000259" key="1">
    <source>
        <dbReference type="Pfam" id="PF01636"/>
    </source>
</evidence>
<feature type="domain" description="Aminoglycoside phosphotransferase" evidence="1">
    <location>
        <begin position="168"/>
        <end position="221"/>
    </location>
</feature>
<dbReference type="EMBL" id="CP018335">
    <property type="protein sequence ID" value="APM39921.1"/>
    <property type="molecule type" value="Genomic_DNA"/>
</dbReference>
<proteinExistence type="predicted"/>
<dbReference type="RefSeq" id="WP_073539536.1">
    <property type="nucleotide sequence ID" value="NZ_CP018335.1"/>
</dbReference>
<name>A0A1L5FA74_CLOKL</name>
<evidence type="ECO:0000313" key="2">
    <source>
        <dbReference type="EMBL" id="APM39921.1"/>
    </source>
</evidence>
<dbReference type="SUPFAM" id="SSF56112">
    <property type="entry name" value="Protein kinase-like (PK-like)"/>
    <property type="match status" value="1"/>
</dbReference>
<sequence>MIPENKQFAVKDALQTAFGVNTYDDIKAITTGLSNALTFRIIVRNKPYLMKIGRTDQLSDPANYYSYMKAGSDAGIAPHVWYLSTQDKISITDFIEAKPFPMDKAKEIMPKLISKLHKLAPFHKIANNAMDKIVQKVLTARFIPDNLNGQILKNYTHIKDIYQFRSEDLVSSHNDLKPENYVFDGEHAWLIDWESAFLNDRYLDLAVVANFVVNNDEDEFKYLKNYFGESPDQYIRARFFLMQQLLHIQYMCIFILYASKSLPIRIDNVKMNFKDFHKCMWEGKIDLSNDENKLQYALVHMNQFLFNINSRRFKDSLNIISTN</sequence>
<gene>
    <name evidence="2" type="ORF">BS101_14875</name>
</gene>
<evidence type="ECO:0000313" key="3">
    <source>
        <dbReference type="Proteomes" id="UP000184604"/>
    </source>
</evidence>
<dbReference type="Proteomes" id="UP000184604">
    <property type="component" value="Chromosome"/>
</dbReference>
<dbReference type="OrthoDB" id="1645186at2"/>
<accession>A0A1L5FA74</accession>
<dbReference type="Pfam" id="PF01636">
    <property type="entry name" value="APH"/>
    <property type="match status" value="1"/>
</dbReference>